<name>A0ABY7EBP0_MYAAR</name>
<sequence length="68" mass="7775">MLLKKGTDVIDLTSFSLLHHTTKTCNTGFIKLYSMVNQRIYHQVEIYTALDSGNEILSVFCDLYPAFD</sequence>
<proteinExistence type="predicted"/>
<evidence type="ECO:0000313" key="1">
    <source>
        <dbReference type="EMBL" id="WAR06306.1"/>
    </source>
</evidence>
<organism evidence="1 2">
    <name type="scientific">Mya arenaria</name>
    <name type="common">Soft-shell clam</name>
    <dbReference type="NCBI Taxonomy" id="6604"/>
    <lineage>
        <taxon>Eukaryota</taxon>
        <taxon>Metazoa</taxon>
        <taxon>Spiralia</taxon>
        <taxon>Lophotrochozoa</taxon>
        <taxon>Mollusca</taxon>
        <taxon>Bivalvia</taxon>
        <taxon>Autobranchia</taxon>
        <taxon>Heteroconchia</taxon>
        <taxon>Euheterodonta</taxon>
        <taxon>Imparidentia</taxon>
        <taxon>Neoheterodontei</taxon>
        <taxon>Myida</taxon>
        <taxon>Myoidea</taxon>
        <taxon>Myidae</taxon>
        <taxon>Mya</taxon>
    </lineage>
</organism>
<reference evidence="1" key="1">
    <citation type="submission" date="2022-11" db="EMBL/GenBank/DDBJ databases">
        <title>Centuries of genome instability and evolution in soft-shell clam transmissible cancer (bioRxiv).</title>
        <authorList>
            <person name="Hart S.F.M."/>
            <person name="Yonemitsu M.A."/>
            <person name="Giersch R.M."/>
            <person name="Beal B.F."/>
            <person name="Arriagada G."/>
            <person name="Davis B.W."/>
            <person name="Ostrander E.A."/>
            <person name="Goff S.P."/>
            <person name="Metzger M.J."/>
        </authorList>
    </citation>
    <scope>NUCLEOTIDE SEQUENCE</scope>
    <source>
        <strain evidence="1">MELC-2E11</strain>
        <tissue evidence="1">Siphon/mantle</tissue>
    </source>
</reference>
<keyword evidence="2" id="KW-1185">Reference proteome</keyword>
<accession>A0ABY7EBP0</accession>
<evidence type="ECO:0000313" key="2">
    <source>
        <dbReference type="Proteomes" id="UP001164746"/>
    </source>
</evidence>
<dbReference type="EMBL" id="CP111016">
    <property type="protein sequence ID" value="WAR06306.1"/>
    <property type="molecule type" value="Genomic_DNA"/>
</dbReference>
<dbReference type="Proteomes" id="UP001164746">
    <property type="component" value="Chromosome 5"/>
</dbReference>
<feature type="non-terminal residue" evidence="1">
    <location>
        <position position="1"/>
    </location>
</feature>
<gene>
    <name evidence="1" type="ORF">MAR_021675</name>
</gene>
<protein>
    <submittedName>
        <fullName evidence="1">Uncharacterized protein</fullName>
    </submittedName>
</protein>